<name>A0A1I4TG81_9GAMM</name>
<keyword evidence="2" id="KW-1185">Reference proteome</keyword>
<evidence type="ECO:0000313" key="2">
    <source>
        <dbReference type="Proteomes" id="UP000243629"/>
    </source>
</evidence>
<dbReference type="STRING" id="1720063.SAMN05216217_11437"/>
<sequence>MSKTADFRAIERQLAEQLAALERKQPSRQPFSEQLQTLMREYSLSAADVAAILESSQD</sequence>
<protein>
    <submittedName>
        <fullName evidence="1">Uncharacterized protein</fullName>
    </submittedName>
</protein>
<dbReference type="AlphaFoldDB" id="A0A1I4TG81"/>
<dbReference type="Proteomes" id="UP000243629">
    <property type="component" value="Unassembled WGS sequence"/>
</dbReference>
<reference evidence="2" key="1">
    <citation type="submission" date="2016-10" db="EMBL/GenBank/DDBJ databases">
        <authorList>
            <person name="Varghese N."/>
            <person name="Submissions S."/>
        </authorList>
    </citation>
    <scope>NUCLEOTIDE SEQUENCE [LARGE SCALE GENOMIC DNA]</scope>
    <source>
        <strain evidence="2">DSM 24213</strain>
    </source>
</reference>
<proteinExistence type="predicted"/>
<dbReference type="RefSeq" id="WP_177197282.1">
    <property type="nucleotide sequence ID" value="NZ_FOUI01000014.1"/>
</dbReference>
<gene>
    <name evidence="1" type="ORF">SAMN05216217_11437</name>
</gene>
<evidence type="ECO:0000313" key="1">
    <source>
        <dbReference type="EMBL" id="SFM75726.1"/>
    </source>
</evidence>
<accession>A0A1I4TG81</accession>
<dbReference type="EMBL" id="FOUI01000014">
    <property type="protein sequence ID" value="SFM75726.1"/>
    <property type="molecule type" value="Genomic_DNA"/>
</dbReference>
<organism evidence="1 2">
    <name type="scientific">Halopseudomonas yangmingensis</name>
    <dbReference type="NCBI Taxonomy" id="1720063"/>
    <lineage>
        <taxon>Bacteria</taxon>
        <taxon>Pseudomonadati</taxon>
        <taxon>Pseudomonadota</taxon>
        <taxon>Gammaproteobacteria</taxon>
        <taxon>Pseudomonadales</taxon>
        <taxon>Pseudomonadaceae</taxon>
        <taxon>Halopseudomonas</taxon>
    </lineage>
</organism>